<evidence type="ECO:0000313" key="2">
    <source>
        <dbReference type="Proteomes" id="UP000190367"/>
    </source>
</evidence>
<dbReference type="STRING" id="634771.SAMN04488128_10664"/>
<gene>
    <name evidence="1" type="ORF">SAMN04488128_10664</name>
</gene>
<dbReference type="AlphaFoldDB" id="A0A1T4TRN0"/>
<sequence>MKKWFPQAVMALCAVSGMLLFTQCKKDKKDNPKDPAFKEFLIGKKWQLSAYTANPGIEDGEGRVVTDLYAVFPACIKDDFTEYFANGTAAEDEGPTKCAPASPQRRTFNWDLKADGTLEGRGDDDDFTGTYRAEKISNTSYKITGTGHYNDDPTPRTVVLTFKAI</sequence>
<reference evidence="2" key="1">
    <citation type="submission" date="2017-02" db="EMBL/GenBank/DDBJ databases">
        <authorList>
            <person name="Varghese N."/>
            <person name="Submissions S."/>
        </authorList>
    </citation>
    <scope>NUCLEOTIDE SEQUENCE [LARGE SCALE GENOMIC DNA]</scope>
    <source>
        <strain evidence="2">DSM 22224</strain>
    </source>
</reference>
<evidence type="ECO:0008006" key="3">
    <source>
        <dbReference type="Google" id="ProtNLM"/>
    </source>
</evidence>
<dbReference type="RefSeq" id="WP_078672437.1">
    <property type="nucleotide sequence ID" value="NZ_FUWZ01000006.1"/>
</dbReference>
<accession>A0A1T4TRN0</accession>
<protein>
    <recommendedName>
        <fullName evidence="3">Lipocalin-like domain-containing protein</fullName>
    </recommendedName>
</protein>
<evidence type="ECO:0000313" key="1">
    <source>
        <dbReference type="EMBL" id="SKA42958.1"/>
    </source>
</evidence>
<dbReference type="EMBL" id="FUWZ01000006">
    <property type="protein sequence ID" value="SKA42958.1"/>
    <property type="molecule type" value="Genomic_DNA"/>
</dbReference>
<proteinExistence type="predicted"/>
<name>A0A1T4TRN0_9BACT</name>
<dbReference type="OrthoDB" id="713936at2"/>
<keyword evidence="2" id="KW-1185">Reference proteome</keyword>
<organism evidence="1 2">
    <name type="scientific">Chitinophaga eiseniae</name>
    <dbReference type="NCBI Taxonomy" id="634771"/>
    <lineage>
        <taxon>Bacteria</taxon>
        <taxon>Pseudomonadati</taxon>
        <taxon>Bacteroidota</taxon>
        <taxon>Chitinophagia</taxon>
        <taxon>Chitinophagales</taxon>
        <taxon>Chitinophagaceae</taxon>
        <taxon>Chitinophaga</taxon>
    </lineage>
</organism>
<dbReference type="Proteomes" id="UP000190367">
    <property type="component" value="Unassembled WGS sequence"/>
</dbReference>